<name>A0A8B6BG70_MYTGA</name>
<keyword evidence="2" id="KW-1185">Reference proteome</keyword>
<dbReference type="SUPFAM" id="SSF50978">
    <property type="entry name" value="WD40 repeat-like"/>
    <property type="match status" value="1"/>
</dbReference>
<proteinExistence type="predicted"/>
<accession>A0A8B6BG70</accession>
<evidence type="ECO:0000313" key="1">
    <source>
        <dbReference type="EMBL" id="VDH90322.1"/>
    </source>
</evidence>
<dbReference type="AlphaFoldDB" id="A0A8B6BG70"/>
<dbReference type="InterPro" id="IPR036322">
    <property type="entry name" value="WD40_repeat_dom_sf"/>
</dbReference>
<reference evidence="1" key="1">
    <citation type="submission" date="2018-11" db="EMBL/GenBank/DDBJ databases">
        <authorList>
            <person name="Alioto T."/>
            <person name="Alioto T."/>
        </authorList>
    </citation>
    <scope>NUCLEOTIDE SEQUENCE</scope>
</reference>
<sequence length="213" mass="24160">MVAMLVRVPEDYETIVVVDVEARTVVKLLVDVISLKFGSDIDCVVSPQLVSNNKSFIVFAGNKDSSWTYFLYDLQEGSLLKRVAGHRPRVYGHRSNYISMYYSPQSPFILTCESDMTVTIRLWEKKSFLQLSSLTLDKKIVDIKWNSDGLSFVSYSDDPVVIVRWTIEGANVGKSTLSRYPAIFKVNDSKQIPTLKLKKNSQDNSDLSSTQRK</sequence>
<protein>
    <submittedName>
        <fullName evidence="1">Uncharacterized protein</fullName>
    </submittedName>
</protein>
<gene>
    <name evidence="1" type="ORF">MGAL_10B000967</name>
</gene>
<evidence type="ECO:0000313" key="2">
    <source>
        <dbReference type="Proteomes" id="UP000596742"/>
    </source>
</evidence>
<dbReference type="EMBL" id="UYJE01000129">
    <property type="protein sequence ID" value="VDH90322.1"/>
    <property type="molecule type" value="Genomic_DNA"/>
</dbReference>
<dbReference type="Gene3D" id="2.130.10.10">
    <property type="entry name" value="YVTN repeat-like/Quinoprotein amine dehydrogenase"/>
    <property type="match status" value="1"/>
</dbReference>
<dbReference type="InterPro" id="IPR015943">
    <property type="entry name" value="WD40/YVTN_repeat-like_dom_sf"/>
</dbReference>
<organism evidence="1 2">
    <name type="scientific">Mytilus galloprovincialis</name>
    <name type="common">Mediterranean mussel</name>
    <dbReference type="NCBI Taxonomy" id="29158"/>
    <lineage>
        <taxon>Eukaryota</taxon>
        <taxon>Metazoa</taxon>
        <taxon>Spiralia</taxon>
        <taxon>Lophotrochozoa</taxon>
        <taxon>Mollusca</taxon>
        <taxon>Bivalvia</taxon>
        <taxon>Autobranchia</taxon>
        <taxon>Pteriomorphia</taxon>
        <taxon>Mytilida</taxon>
        <taxon>Mytiloidea</taxon>
        <taxon>Mytilidae</taxon>
        <taxon>Mytilinae</taxon>
        <taxon>Mytilus</taxon>
    </lineage>
</organism>
<dbReference type="Proteomes" id="UP000596742">
    <property type="component" value="Unassembled WGS sequence"/>
</dbReference>
<dbReference type="OrthoDB" id="6137220at2759"/>
<comment type="caution">
    <text evidence="1">The sequence shown here is derived from an EMBL/GenBank/DDBJ whole genome shotgun (WGS) entry which is preliminary data.</text>
</comment>